<dbReference type="Proteomes" id="UP000825367">
    <property type="component" value="Chromosome"/>
</dbReference>
<name>A0ABX8VQY4_9MYCO</name>
<proteinExistence type="predicted"/>
<evidence type="ECO:0000313" key="2">
    <source>
        <dbReference type="Proteomes" id="UP000825367"/>
    </source>
</evidence>
<evidence type="ECO:0000313" key="1">
    <source>
        <dbReference type="EMBL" id="QYL17839.1"/>
    </source>
</evidence>
<sequence length="125" mass="12381">MKTGSMVIGCMLTPLTKTFNNTPTPTLSGNVTGNVAYQAAATATTPMVATTCCGVGGAKFSCGTAAALRWDEALTPVVCATAVRSTANECTWIAGGCRGTATSAAIGADSALAATMPAVAMAARR</sequence>
<dbReference type="EMBL" id="CP080333">
    <property type="protein sequence ID" value="QYL17839.1"/>
    <property type="molecule type" value="Genomic_DNA"/>
</dbReference>
<reference evidence="1 2" key="1">
    <citation type="submission" date="2021-07" db="EMBL/GenBank/DDBJ databases">
        <title>Whole genome sequencing of non-tuberculosis mycobacteria type-strains.</title>
        <authorList>
            <person name="Igarashi Y."/>
            <person name="Osugi A."/>
            <person name="Mitarai S."/>
        </authorList>
    </citation>
    <scope>NUCLEOTIDE SEQUENCE [LARGE SCALE GENOMIC DNA]</scope>
    <source>
        <strain evidence="1 2">JCM 16370</strain>
    </source>
</reference>
<keyword evidence="2" id="KW-1185">Reference proteome</keyword>
<accession>A0ABX8VQY4</accession>
<protein>
    <submittedName>
        <fullName evidence="1">Uncharacterized protein</fullName>
    </submittedName>
</protein>
<gene>
    <name evidence="1" type="ORF">K0O64_04595</name>
</gene>
<dbReference type="RefSeq" id="WP_220046139.1">
    <property type="nucleotide sequence ID" value="NZ_BAAAVX010000003.1"/>
</dbReference>
<organism evidence="1 2">
    <name type="scientific">Mycolicibacterium pallens</name>
    <dbReference type="NCBI Taxonomy" id="370524"/>
    <lineage>
        <taxon>Bacteria</taxon>
        <taxon>Bacillati</taxon>
        <taxon>Actinomycetota</taxon>
        <taxon>Actinomycetes</taxon>
        <taxon>Mycobacteriales</taxon>
        <taxon>Mycobacteriaceae</taxon>
        <taxon>Mycolicibacterium</taxon>
    </lineage>
</organism>